<evidence type="ECO:0008006" key="4">
    <source>
        <dbReference type="Google" id="ProtNLM"/>
    </source>
</evidence>
<name>A0AAE1I9Y7_9HYPO</name>
<sequence length="133" mass="13846">MMKTLSFAVLSALVLGASALAPPAHPPADSGCCCCDINKNRIDCDRSIPASECICAQVVCPAGAPTFWHGKPPKATPPPAPLPTYKQCCCCNPNINSVVCQLRPVEDCFCAAVVCPTDAKTIFVKETPAPTAA</sequence>
<keyword evidence="3" id="KW-1185">Reference proteome</keyword>
<protein>
    <recommendedName>
        <fullName evidence="4">SSCRP protein</fullName>
    </recommendedName>
</protein>
<feature type="signal peptide" evidence="1">
    <location>
        <begin position="1"/>
        <end position="19"/>
    </location>
</feature>
<organism evidence="2 3">
    <name type="scientific">Trichoderma aggressivum f. europaeum</name>
    <dbReference type="NCBI Taxonomy" id="173218"/>
    <lineage>
        <taxon>Eukaryota</taxon>
        <taxon>Fungi</taxon>
        <taxon>Dikarya</taxon>
        <taxon>Ascomycota</taxon>
        <taxon>Pezizomycotina</taxon>
        <taxon>Sordariomycetes</taxon>
        <taxon>Hypocreomycetidae</taxon>
        <taxon>Hypocreales</taxon>
        <taxon>Hypocreaceae</taxon>
        <taxon>Trichoderma</taxon>
    </lineage>
</organism>
<dbReference type="AlphaFoldDB" id="A0AAE1I9Y7"/>
<evidence type="ECO:0000313" key="3">
    <source>
        <dbReference type="Proteomes" id="UP001273209"/>
    </source>
</evidence>
<gene>
    <name evidence="2" type="ORF">Triagg1_9852</name>
</gene>
<evidence type="ECO:0000256" key="1">
    <source>
        <dbReference type="SAM" id="SignalP"/>
    </source>
</evidence>
<accession>A0AAE1I9Y7</accession>
<evidence type="ECO:0000313" key="2">
    <source>
        <dbReference type="EMBL" id="KAK4062611.1"/>
    </source>
</evidence>
<reference evidence="2" key="1">
    <citation type="submission" date="2023-11" db="EMBL/GenBank/DDBJ databases">
        <title>The genome sequences of three competitors of mushroom-forming fungi.</title>
        <authorList>
            <person name="Beijen E."/>
            <person name="Ohm R.A."/>
        </authorList>
    </citation>
    <scope>NUCLEOTIDE SEQUENCE</scope>
    <source>
        <strain evidence="2">CBS 100526</strain>
    </source>
</reference>
<dbReference type="Proteomes" id="UP001273209">
    <property type="component" value="Unassembled WGS sequence"/>
</dbReference>
<keyword evidence="1" id="KW-0732">Signal</keyword>
<dbReference type="GeneID" id="87924760"/>
<comment type="caution">
    <text evidence="2">The sequence shown here is derived from an EMBL/GenBank/DDBJ whole genome shotgun (WGS) entry which is preliminary data.</text>
</comment>
<proteinExistence type="predicted"/>
<feature type="chain" id="PRO_5042140326" description="SSCRP protein" evidence="1">
    <location>
        <begin position="20"/>
        <end position="133"/>
    </location>
</feature>
<dbReference type="EMBL" id="JAWRVG010000060">
    <property type="protein sequence ID" value="KAK4062611.1"/>
    <property type="molecule type" value="Genomic_DNA"/>
</dbReference>
<dbReference type="RefSeq" id="XP_062751194.1">
    <property type="nucleotide sequence ID" value="XM_062904855.1"/>
</dbReference>